<dbReference type="InterPro" id="IPR049713">
    <property type="entry name" value="Pr6Pr-like"/>
</dbReference>
<feature type="transmembrane region" description="Helical" evidence="1">
    <location>
        <begin position="72"/>
        <end position="91"/>
    </location>
</feature>
<feature type="transmembrane region" description="Helical" evidence="1">
    <location>
        <begin position="103"/>
        <end position="123"/>
    </location>
</feature>
<evidence type="ECO:0008006" key="4">
    <source>
        <dbReference type="Google" id="ProtNLM"/>
    </source>
</evidence>
<organism evidence="2 3">
    <name type="scientific">Leucobacter exalbidus</name>
    <dbReference type="NCBI Taxonomy" id="662960"/>
    <lineage>
        <taxon>Bacteria</taxon>
        <taxon>Bacillati</taxon>
        <taxon>Actinomycetota</taxon>
        <taxon>Actinomycetes</taxon>
        <taxon>Micrococcales</taxon>
        <taxon>Microbacteriaceae</taxon>
        <taxon>Leucobacter</taxon>
    </lineage>
</organism>
<feature type="transmembrane region" description="Helical" evidence="1">
    <location>
        <begin position="7"/>
        <end position="27"/>
    </location>
</feature>
<protein>
    <recommendedName>
        <fullName evidence="4">FAR-17a/AIG1-like protein</fullName>
    </recommendedName>
</protein>
<keyword evidence="1" id="KW-0812">Transmembrane</keyword>
<dbReference type="NCBIfam" id="NF038065">
    <property type="entry name" value="Pr6Pr"/>
    <property type="match status" value="1"/>
</dbReference>
<evidence type="ECO:0000313" key="2">
    <source>
        <dbReference type="EMBL" id="MBP1327438.1"/>
    </source>
</evidence>
<dbReference type="AlphaFoldDB" id="A0A940T4Y3"/>
<feature type="transmembrane region" description="Helical" evidence="1">
    <location>
        <begin position="135"/>
        <end position="154"/>
    </location>
</feature>
<reference evidence="2" key="1">
    <citation type="submission" date="2021-02" db="EMBL/GenBank/DDBJ databases">
        <title>Sequencing the genomes of 1000 actinobacteria strains.</title>
        <authorList>
            <person name="Klenk H.-P."/>
        </authorList>
    </citation>
    <scope>NUCLEOTIDE SEQUENCE</scope>
    <source>
        <strain evidence="2">DSM 22850</strain>
    </source>
</reference>
<gene>
    <name evidence="2" type="ORF">JOF28_002670</name>
</gene>
<keyword evidence="3" id="KW-1185">Reference proteome</keyword>
<dbReference type="RefSeq" id="WP_209706265.1">
    <property type="nucleotide sequence ID" value="NZ_JAFIDA010000001.1"/>
</dbReference>
<feature type="transmembrane region" description="Helical" evidence="1">
    <location>
        <begin position="47"/>
        <end position="65"/>
    </location>
</feature>
<evidence type="ECO:0000256" key="1">
    <source>
        <dbReference type="SAM" id="Phobius"/>
    </source>
</evidence>
<keyword evidence="1" id="KW-0472">Membrane</keyword>
<accession>A0A940T4Y3</accession>
<dbReference type="Proteomes" id="UP000675163">
    <property type="component" value="Unassembled WGS sequence"/>
</dbReference>
<feature type="transmembrane region" description="Helical" evidence="1">
    <location>
        <begin position="174"/>
        <end position="194"/>
    </location>
</feature>
<name>A0A940T4Y3_9MICO</name>
<evidence type="ECO:0000313" key="3">
    <source>
        <dbReference type="Proteomes" id="UP000675163"/>
    </source>
</evidence>
<keyword evidence="1" id="KW-1133">Transmembrane helix</keyword>
<sequence length="204" mass="21809">MRPPKAVSIVRVVLGLAVIGLLIYLYLREAAAGAPNPFDFFGYFTNQTSLLACAALICTGVRSLAGRAALPWLASVRAVTVACMIIVAVIYNTLVPGTGSAPAWASAILHIVFPAWVLIDWAVVPDRGVLPWRRLWIVLPYPLLWMAVVLTRGATDGWVPYGFLLPEHGAASLMLHMAGLLLALVVAATAVWGLSRLPSPSLTT</sequence>
<dbReference type="EMBL" id="JAFIDA010000001">
    <property type="protein sequence ID" value="MBP1327438.1"/>
    <property type="molecule type" value="Genomic_DNA"/>
</dbReference>
<comment type="caution">
    <text evidence="2">The sequence shown here is derived from an EMBL/GenBank/DDBJ whole genome shotgun (WGS) entry which is preliminary data.</text>
</comment>
<proteinExistence type="predicted"/>